<protein>
    <submittedName>
        <fullName evidence="2">Uncharacterized protein</fullName>
    </submittedName>
</protein>
<sequence length="95" mass="9584">MNESIDPVEPEAGQADGRREFLKKCGKFAVITPPAVSFLLSTSLSSKAIAASSGGSRPGWGHGDTNHDHVGPPGLSKKNGGSGASSSGNGNGHKK</sequence>
<dbReference type="EMBL" id="JAPDOB010000001">
    <property type="protein sequence ID" value="MCW3797117.1"/>
    <property type="molecule type" value="Genomic_DNA"/>
</dbReference>
<evidence type="ECO:0000313" key="3">
    <source>
        <dbReference type="Proteomes" id="UP001526246"/>
    </source>
</evidence>
<accession>A0ABT3JDG3</accession>
<feature type="compositionally biased region" description="Low complexity" evidence="1">
    <location>
        <begin position="74"/>
        <end position="88"/>
    </location>
</feature>
<keyword evidence="3" id="KW-1185">Reference proteome</keyword>
<dbReference type="RefSeq" id="WP_264881226.1">
    <property type="nucleotide sequence ID" value="NZ_JAPDOB010000001.1"/>
</dbReference>
<proteinExistence type="predicted"/>
<comment type="caution">
    <text evidence="2">The sequence shown here is derived from an EMBL/GenBank/DDBJ whole genome shotgun (WGS) entry which is preliminary data.</text>
</comment>
<feature type="region of interest" description="Disordered" evidence="1">
    <location>
        <begin position="48"/>
        <end position="95"/>
    </location>
</feature>
<organism evidence="2 3">
    <name type="scientific">Sphingomonas arvum</name>
    <dbReference type="NCBI Taxonomy" id="2992113"/>
    <lineage>
        <taxon>Bacteria</taxon>
        <taxon>Pseudomonadati</taxon>
        <taxon>Pseudomonadota</taxon>
        <taxon>Alphaproteobacteria</taxon>
        <taxon>Sphingomonadales</taxon>
        <taxon>Sphingomonadaceae</taxon>
        <taxon>Sphingomonas</taxon>
    </lineage>
</organism>
<evidence type="ECO:0000313" key="2">
    <source>
        <dbReference type="EMBL" id="MCW3797117.1"/>
    </source>
</evidence>
<evidence type="ECO:0000256" key="1">
    <source>
        <dbReference type="SAM" id="MobiDB-lite"/>
    </source>
</evidence>
<name>A0ABT3JDG3_9SPHN</name>
<dbReference type="Proteomes" id="UP001526246">
    <property type="component" value="Unassembled WGS sequence"/>
</dbReference>
<reference evidence="2 3" key="1">
    <citation type="submission" date="2022-10" db="EMBL/GenBank/DDBJ databases">
        <title>Sphingomonas sp.</title>
        <authorList>
            <person name="Jin C."/>
        </authorList>
    </citation>
    <scope>NUCLEOTIDE SEQUENCE [LARGE SCALE GENOMIC DNA]</scope>
    <source>
        <strain evidence="2 3">BN140010</strain>
    </source>
</reference>
<gene>
    <name evidence="2" type="ORF">OMW55_04760</name>
</gene>